<protein>
    <submittedName>
        <fullName evidence="1">Uncharacterized protein</fullName>
    </submittedName>
</protein>
<accession>A0A8C9BIM7</accession>
<dbReference type="AlphaFoldDB" id="A0A8C9BIM7"/>
<reference evidence="1" key="3">
    <citation type="submission" date="2025-09" db="UniProtKB">
        <authorList>
            <consortium name="Ensembl"/>
        </authorList>
    </citation>
    <scope>IDENTIFICATION</scope>
</reference>
<proteinExistence type="predicted"/>
<reference evidence="1" key="1">
    <citation type="submission" date="2019-08" db="EMBL/GenBank/DDBJ databases">
        <title>Phocoena sinus (Vaquita) genome, mPhoSin1, primary haplotype.</title>
        <authorList>
            <person name="Morin P."/>
            <person name="Mountcastle J."/>
            <person name="Fungtammasan C."/>
            <person name="Rhie A."/>
            <person name="Rojas-Bracho L."/>
            <person name="Smith C.R."/>
            <person name="Taylor B.L."/>
            <person name="Gulland F.M.D."/>
            <person name="Musser W."/>
            <person name="Houck M."/>
            <person name="Haase B."/>
            <person name="Paez S."/>
            <person name="Howe K."/>
            <person name="Torrance J."/>
            <person name="Formenti G."/>
            <person name="Phillippy A."/>
            <person name="Ryder O."/>
            <person name="Jarvis E.D."/>
            <person name="Fedrigo O."/>
        </authorList>
    </citation>
    <scope>NUCLEOTIDE SEQUENCE [LARGE SCALE GENOMIC DNA]</scope>
</reference>
<reference evidence="1" key="2">
    <citation type="submission" date="2025-08" db="UniProtKB">
        <authorList>
            <consortium name="Ensembl"/>
        </authorList>
    </citation>
    <scope>IDENTIFICATION</scope>
</reference>
<sequence length="113" mass="12852">MNPSTRTIPPHQHKPRSIIHTSNIKSSCILHSMIWPGLQLKLRINWSPTSSGTNNLLRSNTSNHPPISTLNKWILHPVNPDHNTRTTMTSLPIMTTGHNMIYFYPSRNQPSPL</sequence>
<dbReference type="GeneTree" id="ENSGT00910000148601"/>
<dbReference type="Ensembl" id="ENSPSNT00000008802.1">
    <property type="protein sequence ID" value="ENSPSNP00000007758.1"/>
    <property type="gene ID" value="ENSPSNG00000005736.1"/>
</dbReference>
<organism evidence="1 2">
    <name type="scientific">Phocoena sinus</name>
    <name type="common">Vaquita</name>
    <dbReference type="NCBI Taxonomy" id="42100"/>
    <lineage>
        <taxon>Eukaryota</taxon>
        <taxon>Metazoa</taxon>
        <taxon>Chordata</taxon>
        <taxon>Craniata</taxon>
        <taxon>Vertebrata</taxon>
        <taxon>Euteleostomi</taxon>
        <taxon>Mammalia</taxon>
        <taxon>Eutheria</taxon>
        <taxon>Laurasiatheria</taxon>
        <taxon>Artiodactyla</taxon>
        <taxon>Whippomorpha</taxon>
        <taxon>Cetacea</taxon>
        <taxon>Odontoceti</taxon>
        <taxon>Phocoenidae</taxon>
        <taxon>Phocoena</taxon>
    </lineage>
</organism>
<name>A0A8C9BIM7_PHOSS</name>
<dbReference type="Proteomes" id="UP000694554">
    <property type="component" value="Chromosome 10"/>
</dbReference>
<keyword evidence="2" id="KW-1185">Reference proteome</keyword>
<evidence type="ECO:0000313" key="1">
    <source>
        <dbReference type="Ensembl" id="ENSPSNP00000007758.1"/>
    </source>
</evidence>
<evidence type="ECO:0000313" key="2">
    <source>
        <dbReference type="Proteomes" id="UP000694554"/>
    </source>
</evidence>